<reference evidence="2 3" key="1">
    <citation type="journal article" date="2015" name="Nature">
        <title>rRNA introns, odd ribosomes, and small enigmatic genomes across a large radiation of phyla.</title>
        <authorList>
            <person name="Brown C.T."/>
            <person name="Hug L.A."/>
            <person name="Thomas B.C."/>
            <person name="Sharon I."/>
            <person name="Castelle C.J."/>
            <person name="Singh A."/>
            <person name="Wilkins M.J."/>
            <person name="Williams K.H."/>
            <person name="Banfield J.F."/>
        </authorList>
    </citation>
    <scope>NUCLEOTIDE SEQUENCE [LARGE SCALE GENOMIC DNA]</scope>
</reference>
<evidence type="ECO:0000313" key="2">
    <source>
        <dbReference type="EMBL" id="KKT81898.1"/>
    </source>
</evidence>
<gene>
    <name evidence="2" type="ORF">UW79_C0013G0025</name>
</gene>
<dbReference type="EMBL" id="LCJR01000013">
    <property type="protein sequence ID" value="KKT81898.1"/>
    <property type="molecule type" value="Genomic_DNA"/>
</dbReference>
<evidence type="ECO:0000259" key="1">
    <source>
        <dbReference type="Pfam" id="PF01464"/>
    </source>
</evidence>
<dbReference type="SUPFAM" id="SSF53955">
    <property type="entry name" value="Lysozyme-like"/>
    <property type="match status" value="1"/>
</dbReference>
<dbReference type="AlphaFoldDB" id="A0A0G1KE82"/>
<protein>
    <recommendedName>
        <fullName evidence="1">Transglycosylase SLT domain-containing protein</fullName>
    </recommendedName>
</protein>
<proteinExistence type="predicted"/>
<dbReference type="Proteomes" id="UP000034032">
    <property type="component" value="Unassembled WGS sequence"/>
</dbReference>
<organism evidence="2 3">
    <name type="scientific">Candidatus Yanofskybacteria bacterium GW2011_GWA2_44_9</name>
    <dbReference type="NCBI Taxonomy" id="1619025"/>
    <lineage>
        <taxon>Bacteria</taxon>
        <taxon>Candidatus Yanofskyibacteriota</taxon>
    </lineage>
</organism>
<sequence length="420" mass="46478">MKSRLKLFFGTLFMVSLIAVFTVGLRGQGSLPTRNIEAEGAVIALEVLRPACDLAGQIEEAKLLLKNSAPLKISETPKRAILRKEISLVILDTQTCSITESRYLLDEADVKKANALRRAYQDNPGNLPKFMPVDPKNEFSVTVNWWNNHNSDLSIVKDGSVEEDRYIVIANKFAISNDSLAYNEDKTGPRYSDIIYVPYSSGIHADALIELGKKFLNEKVDSAFDELARQSVQSAAYPSKLVTDVIRKEFPKNLFITEQTDPALIFASSDNGKRLAERVFIRLGANGDKTFRYTYSKTGALGLGQIMPGTYGSIVKRYPAAKLLRDIDIGRVDVENGIKATILVLDDHFATVVKNANGSSKGRTILAGKTHSEIEEIMAAAYNGGPGKYKPLTGTISLAVRETVDFVRKFKMIRDLKLFD</sequence>
<dbReference type="InterPro" id="IPR008258">
    <property type="entry name" value="Transglycosylase_SLT_dom_1"/>
</dbReference>
<dbReference type="InterPro" id="IPR023346">
    <property type="entry name" value="Lysozyme-like_dom_sf"/>
</dbReference>
<dbReference type="Gene3D" id="1.10.530.10">
    <property type="match status" value="1"/>
</dbReference>
<name>A0A0G1KE82_9BACT</name>
<feature type="domain" description="Transglycosylase SLT" evidence="1">
    <location>
        <begin position="293"/>
        <end position="389"/>
    </location>
</feature>
<evidence type="ECO:0000313" key="3">
    <source>
        <dbReference type="Proteomes" id="UP000034032"/>
    </source>
</evidence>
<accession>A0A0G1KE82</accession>
<dbReference type="Pfam" id="PF01464">
    <property type="entry name" value="SLT"/>
    <property type="match status" value="1"/>
</dbReference>
<comment type="caution">
    <text evidence="2">The sequence shown here is derived from an EMBL/GenBank/DDBJ whole genome shotgun (WGS) entry which is preliminary data.</text>
</comment>
<dbReference type="CDD" id="cd00254">
    <property type="entry name" value="LT-like"/>
    <property type="match status" value="1"/>
</dbReference>